<organism evidence="7 8">
    <name type="scientific">Neobacillus rhizophilus</name>
    <dbReference type="NCBI Taxonomy" id="2833579"/>
    <lineage>
        <taxon>Bacteria</taxon>
        <taxon>Bacillati</taxon>
        <taxon>Bacillota</taxon>
        <taxon>Bacilli</taxon>
        <taxon>Bacillales</taxon>
        <taxon>Bacillaceae</taxon>
        <taxon>Neobacillus</taxon>
    </lineage>
</organism>
<evidence type="ECO:0000256" key="1">
    <source>
        <dbReference type="ARBA" id="ARBA00004141"/>
    </source>
</evidence>
<evidence type="ECO:0000313" key="8">
    <source>
        <dbReference type="Proteomes" id="UP000679749"/>
    </source>
</evidence>
<feature type="transmembrane region" description="Helical" evidence="5">
    <location>
        <begin position="57"/>
        <end position="80"/>
    </location>
</feature>
<evidence type="ECO:0000256" key="3">
    <source>
        <dbReference type="ARBA" id="ARBA00022989"/>
    </source>
</evidence>
<keyword evidence="2 5" id="KW-0812">Transmembrane</keyword>
<keyword evidence="8" id="KW-1185">Reference proteome</keyword>
<dbReference type="Proteomes" id="UP000679749">
    <property type="component" value="Unassembled WGS sequence"/>
</dbReference>
<comment type="caution">
    <text evidence="7">The sequence shown here is derived from an EMBL/GenBank/DDBJ whole genome shotgun (WGS) entry which is preliminary data.</text>
</comment>
<sequence length="387" mass="43995">MWKMILILFSISLGTIYTVRIGGSGYNLQIAEVLLFFLFFIFMARSYDSGIKIQVNLFEKIFLVLQIICGTYAILIFLWSDYGISVFPGALSIFIGFIAFLFAKVLLKESVIAYEIANRFLLSSIVLQLVLNMGLNLNTIDNQFYALKVASVTLMGESNYISIFLGFFFLYEFISRKKYWILFVLISILGIFLTVSRGAILSISFSLIVYIIITLFNSKVNKFKTILSILFVIFIALFLFNKTIVGVQLLTQLTYGFETGNSAGRDVLLHNAILQFLSNPFGSGIVLDNDPHNVIIKSLRDLGIIFGPIYITLLLYPLYYLFNYKVIRYSNTTIALLVGYFSVIIHSLVEIFYFNSSSIIWTVCTLAAINNMVSLEKKKRFPVDSIY</sequence>
<reference evidence="7" key="1">
    <citation type="submission" date="2021-05" db="EMBL/GenBank/DDBJ databases">
        <title>Novel Bacillus species.</title>
        <authorList>
            <person name="Liu G."/>
        </authorList>
    </citation>
    <scope>NUCLEOTIDE SEQUENCE</scope>
    <source>
        <strain evidence="7">FJAT-49825</strain>
    </source>
</reference>
<dbReference type="EMBL" id="JAGYPF010000002">
    <property type="protein sequence ID" value="MBS4212687.1"/>
    <property type="molecule type" value="Genomic_DNA"/>
</dbReference>
<proteinExistence type="predicted"/>
<gene>
    <name evidence="7" type="ORF">KHA99_09530</name>
</gene>
<evidence type="ECO:0000256" key="4">
    <source>
        <dbReference type="ARBA" id="ARBA00023136"/>
    </source>
</evidence>
<feature type="transmembrane region" description="Helical" evidence="5">
    <location>
        <begin position="229"/>
        <end position="250"/>
    </location>
</feature>
<dbReference type="GO" id="GO:0016020">
    <property type="term" value="C:membrane"/>
    <property type="evidence" value="ECO:0007669"/>
    <property type="project" value="UniProtKB-SubCell"/>
</dbReference>
<evidence type="ECO:0000256" key="5">
    <source>
        <dbReference type="SAM" id="Phobius"/>
    </source>
</evidence>
<feature type="transmembrane region" description="Helical" evidence="5">
    <location>
        <begin position="119"/>
        <end position="137"/>
    </location>
</feature>
<feature type="transmembrane region" description="Helical" evidence="5">
    <location>
        <begin position="334"/>
        <end position="353"/>
    </location>
</feature>
<feature type="transmembrane region" description="Helical" evidence="5">
    <location>
        <begin position="86"/>
        <end position="107"/>
    </location>
</feature>
<name>A0A942U5A1_9BACI</name>
<accession>A0A942U5A1</accession>
<dbReference type="RefSeq" id="WP_213117220.1">
    <property type="nucleotide sequence ID" value="NZ_JAGYPF010000002.1"/>
</dbReference>
<evidence type="ECO:0000313" key="7">
    <source>
        <dbReference type="EMBL" id="MBS4212687.1"/>
    </source>
</evidence>
<keyword evidence="7" id="KW-0436">Ligase</keyword>
<dbReference type="Pfam" id="PF04932">
    <property type="entry name" value="Wzy_C"/>
    <property type="match status" value="1"/>
</dbReference>
<feature type="transmembrane region" description="Helical" evidence="5">
    <location>
        <begin position="200"/>
        <end position="217"/>
    </location>
</feature>
<dbReference type="InterPro" id="IPR007016">
    <property type="entry name" value="O-antigen_ligase-rel_domated"/>
</dbReference>
<feature type="transmembrane region" description="Helical" evidence="5">
    <location>
        <begin position="28"/>
        <end position="45"/>
    </location>
</feature>
<dbReference type="AlphaFoldDB" id="A0A942U5A1"/>
<protein>
    <submittedName>
        <fullName evidence="7">O-antigen ligase family protein</fullName>
    </submittedName>
</protein>
<feature type="domain" description="O-antigen ligase-related" evidence="6">
    <location>
        <begin position="183"/>
        <end position="288"/>
    </location>
</feature>
<feature type="transmembrane region" description="Helical" evidence="5">
    <location>
        <begin position="359"/>
        <end position="375"/>
    </location>
</feature>
<evidence type="ECO:0000256" key="2">
    <source>
        <dbReference type="ARBA" id="ARBA00022692"/>
    </source>
</evidence>
<evidence type="ECO:0000259" key="6">
    <source>
        <dbReference type="Pfam" id="PF04932"/>
    </source>
</evidence>
<keyword evidence="4 5" id="KW-0472">Membrane</keyword>
<feature type="transmembrane region" description="Helical" evidence="5">
    <location>
        <begin position="178"/>
        <end position="194"/>
    </location>
</feature>
<keyword evidence="3 5" id="KW-1133">Transmembrane helix</keyword>
<feature type="transmembrane region" description="Helical" evidence="5">
    <location>
        <begin position="149"/>
        <end position="171"/>
    </location>
</feature>
<feature type="transmembrane region" description="Helical" evidence="5">
    <location>
        <begin position="302"/>
        <end position="322"/>
    </location>
</feature>
<dbReference type="GO" id="GO:0016874">
    <property type="term" value="F:ligase activity"/>
    <property type="evidence" value="ECO:0007669"/>
    <property type="project" value="UniProtKB-KW"/>
</dbReference>
<comment type="subcellular location">
    <subcellularLocation>
        <location evidence="1">Membrane</location>
        <topology evidence="1">Multi-pass membrane protein</topology>
    </subcellularLocation>
</comment>